<keyword evidence="2" id="KW-1185">Reference proteome</keyword>
<evidence type="ECO:0008006" key="3">
    <source>
        <dbReference type="Google" id="ProtNLM"/>
    </source>
</evidence>
<protein>
    <recommendedName>
        <fullName evidence="3">Sugar-binding protein</fullName>
    </recommendedName>
</protein>
<evidence type="ECO:0000313" key="1">
    <source>
        <dbReference type="EMBL" id="PWG77999.1"/>
    </source>
</evidence>
<gene>
    <name evidence="1" type="ORF">DDR33_24515</name>
</gene>
<proteinExistence type="predicted"/>
<organism evidence="1 2">
    <name type="scientific">Pararcticibacter amylolyticus</name>
    <dbReference type="NCBI Taxonomy" id="2173175"/>
    <lineage>
        <taxon>Bacteria</taxon>
        <taxon>Pseudomonadati</taxon>
        <taxon>Bacteroidota</taxon>
        <taxon>Sphingobacteriia</taxon>
        <taxon>Sphingobacteriales</taxon>
        <taxon>Sphingobacteriaceae</taxon>
        <taxon>Pararcticibacter</taxon>
    </lineage>
</organism>
<dbReference type="AlphaFoldDB" id="A0A2U2PA42"/>
<dbReference type="Proteomes" id="UP000245647">
    <property type="component" value="Unassembled WGS sequence"/>
</dbReference>
<reference evidence="1 2" key="1">
    <citation type="submission" date="2018-04" db="EMBL/GenBank/DDBJ databases">
        <title>Pedobacter chongqingensis sp. nov., isolated from a rottenly hemp rope.</title>
        <authorList>
            <person name="Cai Y."/>
        </authorList>
    </citation>
    <scope>NUCLEOTIDE SEQUENCE [LARGE SCALE GENOMIC DNA]</scope>
    <source>
        <strain evidence="1 2">FJ4-8</strain>
    </source>
</reference>
<dbReference type="EMBL" id="QEAS01000042">
    <property type="protein sequence ID" value="PWG77999.1"/>
    <property type="molecule type" value="Genomic_DNA"/>
</dbReference>
<name>A0A2U2PA42_9SPHI</name>
<evidence type="ECO:0000313" key="2">
    <source>
        <dbReference type="Proteomes" id="UP000245647"/>
    </source>
</evidence>
<comment type="caution">
    <text evidence="1">The sequence shown here is derived from an EMBL/GenBank/DDBJ whole genome shotgun (WGS) entry which is preliminary data.</text>
</comment>
<sequence>MTQLFYRHSSLFFRKVFSIKRRRAIKHHSEVRSMLRLASVSLLIMQTSMHASGQGVSNAPFRPKLSVSPEAAQMAKYGDIPVGLHTGVPSVSIPLYTIKIKGYQYPITLNYHGGGIKVEDIASNVGLGFTLTATGGIFSSVNGLPDLESKGFALSASSPEYKIPDQLNAGYVGYNPDASQGDGGPLYKYATYVVNGDTDSQPDLFYYSFNGKNGKFCFDQYGQAHTVPFQPLKISWVNNSQPRFTITDEQGVQYLFEKIESTTRENPCPGSSGSASWVLTKIRLQNADSIEFHYSQVSYSYKAQLGFSRYKAISGGTVPPEDCNMSQDRMLVSSQRLERITSSSGHDITFVYENDRTDLPGTKSLGKVRIKEGERTRIYELEYGYFGSLTGDQDSRRLKLQRIKDPEGNYYTFSYKESIGIPSRMSYAQDHWGFYNGKPNQTLLPKENQYQFDGADREVDTAYSSVAILNRVQYPTGGYTALRFEPNDYWFQGNERTEEDFSVSLYSVANQTVTRSFTLDVPARVYLSYSSSKPSGGGGGIGGDEDESDAGFSLGITGSNGFSYFCAINSSVTRAAFDLAAGTYTLTNTVYGSRTAFIKAEFKKTTDQYIEKNKFAGGLRIKEIWTYPGTGNPTVKRFEYTRDGRSTGKINFFPVYTRLYTHAAVDYTFERISAYNFWHQTSTSLFPLGASQGGAVAYTEVTEYQEGGEAGKTVNRFSFERDSGGSQEDPQSPVTGYDWMNGNLLEREVFKKKGTAYLTIQKENYYHSVQQEDLFWNNHYLPNTLVSDPARRGLGLAISRHTPHVLFGTRAIQATYKVNSYRIISNWLRLDSSTVTSFNTEGSTSVPEITTRHRYLYDNMVNLQKTEDRETSSRSGEVVTQYKYPHSSGLTSSQPALIALQSAYRINEVLETEKVNGQGREKTVILFKDWGNGILQPEMLLTAQNAEQPEVRIRYLGYDGRGNLKSQSQANGPLFSYQWGYNKQYPTSEVKNATESEFYSENFEETAGATAGAAHTGKKYYSGSYTVSWPVPNSRSYVLSYWYRQGGIWKYSGQQPYSGPVTLSTGDAFDDIRIHPSDAWMTTYTYEPLTGMSSSTDEKGNTVYYQYDSFGRLQYIKDRSGAILKDCTYHYKP</sequence>
<accession>A0A2U2PA42</accession>